<organism evidence="1 2">
    <name type="scientific">Mycetomoellerius zeteki</name>
    <dbReference type="NCBI Taxonomy" id="64791"/>
    <lineage>
        <taxon>Eukaryota</taxon>
        <taxon>Metazoa</taxon>
        <taxon>Ecdysozoa</taxon>
        <taxon>Arthropoda</taxon>
        <taxon>Hexapoda</taxon>
        <taxon>Insecta</taxon>
        <taxon>Pterygota</taxon>
        <taxon>Neoptera</taxon>
        <taxon>Endopterygota</taxon>
        <taxon>Hymenoptera</taxon>
        <taxon>Apocrita</taxon>
        <taxon>Aculeata</taxon>
        <taxon>Formicoidea</taxon>
        <taxon>Formicidae</taxon>
        <taxon>Myrmicinae</taxon>
        <taxon>Mycetomoellerius</taxon>
    </lineage>
</organism>
<dbReference type="EMBL" id="KQ982038">
    <property type="protein sequence ID" value="KYQ60784.1"/>
    <property type="molecule type" value="Genomic_DNA"/>
</dbReference>
<protein>
    <submittedName>
        <fullName evidence="1">Uncharacterized protein</fullName>
    </submittedName>
</protein>
<evidence type="ECO:0000313" key="1">
    <source>
        <dbReference type="EMBL" id="KYQ60784.1"/>
    </source>
</evidence>
<dbReference type="AlphaFoldDB" id="A0A151XK51"/>
<name>A0A151XK51_9HYME</name>
<gene>
    <name evidence="1" type="ORF">ALC60_00151</name>
</gene>
<keyword evidence="2" id="KW-1185">Reference proteome</keyword>
<evidence type="ECO:0000313" key="2">
    <source>
        <dbReference type="Proteomes" id="UP000075809"/>
    </source>
</evidence>
<proteinExistence type="predicted"/>
<accession>A0A151XK51</accession>
<dbReference type="Proteomes" id="UP000075809">
    <property type="component" value="Unassembled WGS sequence"/>
</dbReference>
<reference evidence="1 2" key="1">
    <citation type="submission" date="2015-09" db="EMBL/GenBank/DDBJ databases">
        <title>Trachymyrmex zeteki WGS genome.</title>
        <authorList>
            <person name="Nygaard S."/>
            <person name="Hu H."/>
            <person name="Boomsma J."/>
            <person name="Zhang G."/>
        </authorList>
    </citation>
    <scope>NUCLEOTIDE SEQUENCE [LARGE SCALE GENOMIC DNA]</scope>
    <source>
        <strain evidence="1">Tzet28-1</strain>
        <tissue evidence="1">Whole body</tissue>
    </source>
</reference>
<sequence length="153" mass="17649">MYIRVSHPRAFFDRFYSRSKATTAAHRRSSGSDTLSNVWRGSVHASRYTAMHVARSDRERPPRVPPLSRNAISRPFTTNVSDARIVYVTRLFTSQILQNFSTRVILLKRGTVKSREPLSAPMINRFAECLQNRRVALHARVKEREREGEPRPA</sequence>